<dbReference type="AlphaFoldDB" id="A0A3Y9C5Y8"/>
<proteinExistence type="predicted"/>
<gene>
    <name evidence="1" type="ORF">AU894_24930</name>
    <name evidence="2" type="ORF">D6K54_27600</name>
    <name evidence="3" type="ORF">D6S17_27930</name>
</gene>
<evidence type="ECO:0000313" key="1">
    <source>
        <dbReference type="EMBL" id="EAB8479367.1"/>
    </source>
</evidence>
<evidence type="ECO:0000313" key="3">
    <source>
        <dbReference type="EMBL" id="EBY8645283.1"/>
    </source>
</evidence>
<evidence type="ECO:0000313" key="2">
    <source>
        <dbReference type="EMBL" id="EAC0790422.1"/>
    </source>
</evidence>
<accession>A0A3Y9C5Y8</accession>
<dbReference type="Proteomes" id="UP000839631">
    <property type="component" value="Unassembled WGS sequence"/>
</dbReference>
<sequence>MLMILIFNDSHKAETMTRLTEIYNRLDVIDDLIELQKPHFYHGQIIIDQVTALIGYVEHLTAVMWERQRRHRLTDFETRYILPALDEIFILMGEKLSKGEKPGAQLSNNIADFIGIVAWWMLHIENSSTGRVGY</sequence>
<accession>A0A3Z6QTU1</accession>
<reference evidence="1" key="1">
    <citation type="submission" date="2018-08" db="EMBL/GenBank/DDBJ databases">
        <authorList>
            <person name="Ashton P.M."/>
            <person name="Dallman T."/>
            <person name="Nair S."/>
            <person name="De Pinna E."/>
            <person name="Peters T."/>
            <person name="Grant K."/>
        </authorList>
    </citation>
    <scope>NUCLEOTIDE SEQUENCE [LARGE SCALE GENOMIC DNA]</scope>
    <source>
        <strain evidence="3">140692</strain>
        <strain evidence="2">412099</strain>
        <strain evidence="1">43913</strain>
    </source>
</reference>
<organism evidence="1">
    <name type="scientific">Salmonella enterica subsp. enterica serovar Java</name>
    <dbReference type="NCBI Taxonomy" id="224729"/>
    <lineage>
        <taxon>Bacteria</taxon>
        <taxon>Pseudomonadati</taxon>
        <taxon>Pseudomonadota</taxon>
        <taxon>Gammaproteobacteria</taxon>
        <taxon>Enterobacterales</taxon>
        <taxon>Enterobacteriaceae</taxon>
        <taxon>Salmonella</taxon>
    </lineage>
</organism>
<dbReference type="EMBL" id="AAHPHN010000099">
    <property type="protein sequence ID" value="EBY8645283.1"/>
    <property type="molecule type" value="Genomic_DNA"/>
</dbReference>
<protein>
    <submittedName>
        <fullName evidence="1">Uncharacterized protein</fullName>
    </submittedName>
</protein>
<comment type="caution">
    <text evidence="1">The sequence shown here is derived from an EMBL/GenBank/DDBJ whole genome shotgun (WGS) entry which is preliminary data.</text>
</comment>
<name>A0A3Y9C5Y8_SALEB</name>
<dbReference type="Proteomes" id="UP000839644">
    <property type="component" value="Unassembled WGS sequence"/>
</dbReference>
<dbReference type="EMBL" id="AAAGSE010000085">
    <property type="protein sequence ID" value="EAC0790422.1"/>
    <property type="molecule type" value="Genomic_DNA"/>
</dbReference>
<dbReference type="EMBL" id="AAAFYZ010000098">
    <property type="protein sequence ID" value="EAB8479367.1"/>
    <property type="molecule type" value="Genomic_DNA"/>
</dbReference>